<evidence type="ECO:0000313" key="2">
    <source>
        <dbReference type="EMBL" id="GAA4924593.1"/>
    </source>
</evidence>
<evidence type="ECO:0000259" key="1">
    <source>
        <dbReference type="Pfam" id="PF06114"/>
    </source>
</evidence>
<dbReference type="Pfam" id="PF06114">
    <property type="entry name" value="Peptidase_M78"/>
    <property type="match status" value="1"/>
</dbReference>
<evidence type="ECO:0000313" key="3">
    <source>
        <dbReference type="Proteomes" id="UP001501436"/>
    </source>
</evidence>
<dbReference type="PANTHER" id="PTHR43236">
    <property type="entry name" value="ANTITOXIN HIGA1"/>
    <property type="match status" value="1"/>
</dbReference>
<reference evidence="3" key="1">
    <citation type="journal article" date="2019" name="Int. J. Syst. Evol. Microbiol.">
        <title>The Global Catalogue of Microorganisms (GCM) 10K type strain sequencing project: providing services to taxonomists for standard genome sequencing and annotation.</title>
        <authorList>
            <consortium name="The Broad Institute Genomics Platform"/>
            <consortium name="The Broad Institute Genome Sequencing Center for Infectious Disease"/>
            <person name="Wu L."/>
            <person name="Ma J."/>
        </authorList>
    </citation>
    <scope>NUCLEOTIDE SEQUENCE [LARGE SCALE GENOMIC DNA]</scope>
    <source>
        <strain evidence="3">JCM 18283</strain>
    </source>
</reference>
<dbReference type="RefSeq" id="WP_345332331.1">
    <property type="nucleotide sequence ID" value="NZ_BAABJI010000002.1"/>
</dbReference>
<dbReference type="EMBL" id="BAABJI010000002">
    <property type="protein sequence ID" value="GAA4924593.1"/>
    <property type="molecule type" value="Genomic_DNA"/>
</dbReference>
<keyword evidence="3" id="KW-1185">Reference proteome</keyword>
<accession>A0ABP9G3N5</accession>
<sequence>MSVNIKLINSRVNAILKSLPELKLPIDVKAIAKSLGLNVMEYDLGDGVSGLLAIQEGVGTIGINPTEAPVRIRYTIAHEIGHFDLHRDKSDLFVDKQMIYRSVSSGDTPEKQQMEQEANVFASALLMPSNLLRKEVEKAKLDLASGDAIEALARKFDVSTTAMAIRISSLGLI</sequence>
<protein>
    <submittedName>
        <fullName evidence="2">ImmA/IrrE family metallo-endopeptidase</fullName>
    </submittedName>
</protein>
<gene>
    <name evidence="2" type="ORF">GCM10023313_31250</name>
</gene>
<dbReference type="InterPro" id="IPR010359">
    <property type="entry name" value="IrrE_HExxH"/>
</dbReference>
<dbReference type="Gene3D" id="1.10.10.2910">
    <property type="match status" value="1"/>
</dbReference>
<dbReference type="PANTHER" id="PTHR43236:SF2">
    <property type="entry name" value="BLL0069 PROTEIN"/>
    <property type="match status" value="1"/>
</dbReference>
<name>A0ABP9G3N5_9SPHI</name>
<comment type="caution">
    <text evidence="2">The sequence shown here is derived from an EMBL/GenBank/DDBJ whole genome shotgun (WGS) entry which is preliminary data.</text>
</comment>
<proteinExistence type="predicted"/>
<dbReference type="Proteomes" id="UP001501436">
    <property type="component" value="Unassembled WGS sequence"/>
</dbReference>
<dbReference type="InterPro" id="IPR052345">
    <property type="entry name" value="Rad_response_metalloprotease"/>
</dbReference>
<feature type="domain" description="IrrE N-terminal-like" evidence="1">
    <location>
        <begin position="32"/>
        <end position="168"/>
    </location>
</feature>
<organism evidence="2 3">
    <name type="scientific">Mucilaginibacter defluvii</name>
    <dbReference type="NCBI Taxonomy" id="1196019"/>
    <lineage>
        <taxon>Bacteria</taxon>
        <taxon>Pseudomonadati</taxon>
        <taxon>Bacteroidota</taxon>
        <taxon>Sphingobacteriia</taxon>
        <taxon>Sphingobacteriales</taxon>
        <taxon>Sphingobacteriaceae</taxon>
        <taxon>Mucilaginibacter</taxon>
    </lineage>
</organism>